<name>A0A7X3ILF3_9BACL</name>
<proteinExistence type="predicted"/>
<evidence type="ECO:0000313" key="2">
    <source>
        <dbReference type="Proteomes" id="UP000460318"/>
    </source>
</evidence>
<accession>A0A7X3ILF3</accession>
<reference evidence="1 2" key="1">
    <citation type="submission" date="2019-12" db="EMBL/GenBank/DDBJ databases">
        <title>Paenibacillus sp. nov., an endophytic bacterium isolated from the stem of Dendrobium.</title>
        <authorList>
            <person name="Zhao R."/>
        </authorList>
    </citation>
    <scope>NUCLEOTIDE SEQUENCE [LARGE SCALE GENOMIC DNA]</scope>
    <source>
        <strain evidence="1 2">HJL G12</strain>
    </source>
</reference>
<dbReference type="EMBL" id="WUBI01000002">
    <property type="protein sequence ID" value="MWV44820.1"/>
    <property type="molecule type" value="Genomic_DNA"/>
</dbReference>
<organism evidence="1 2">
    <name type="scientific">Paenibacillus dendrobii</name>
    <dbReference type="NCBI Taxonomy" id="2691084"/>
    <lineage>
        <taxon>Bacteria</taxon>
        <taxon>Bacillati</taxon>
        <taxon>Bacillota</taxon>
        <taxon>Bacilli</taxon>
        <taxon>Bacillales</taxon>
        <taxon>Paenibacillaceae</taxon>
        <taxon>Paenibacillus</taxon>
    </lineage>
</organism>
<comment type="caution">
    <text evidence="1">The sequence shown here is derived from an EMBL/GenBank/DDBJ whole genome shotgun (WGS) entry which is preliminary data.</text>
</comment>
<gene>
    <name evidence="1" type="ORF">GRF59_14460</name>
</gene>
<evidence type="ECO:0000313" key="1">
    <source>
        <dbReference type="EMBL" id="MWV44820.1"/>
    </source>
</evidence>
<dbReference type="RefSeq" id="WP_160498437.1">
    <property type="nucleotide sequence ID" value="NZ_WUBI01000002.1"/>
</dbReference>
<protein>
    <submittedName>
        <fullName evidence="1">Uncharacterized protein</fullName>
    </submittedName>
</protein>
<dbReference type="AlphaFoldDB" id="A0A7X3ILF3"/>
<dbReference type="Proteomes" id="UP000460318">
    <property type="component" value="Unassembled WGS sequence"/>
</dbReference>
<sequence>MGNNIKLLCIHNVVLNDGTLAFSEGKEYRGYKTSLRDMYTFKRVIRAKSNQGDRHIIKEIDSDRLDIFYGKHFIEIQ</sequence>
<keyword evidence="2" id="KW-1185">Reference proteome</keyword>